<dbReference type="PANTHER" id="PTHR11731">
    <property type="entry name" value="PROTEASE FAMILY S9B,C DIPEPTIDYL-PEPTIDASE IV-RELATED"/>
    <property type="match status" value="1"/>
</dbReference>
<dbReference type="Proteomes" id="UP001285354">
    <property type="component" value="Unassembled WGS sequence"/>
</dbReference>
<feature type="domain" description="Dipeptidylpeptidase IV N-terminal" evidence="14">
    <location>
        <begin position="144"/>
        <end position="498"/>
    </location>
</feature>
<comment type="subcellular location">
    <subcellularLocation>
        <location evidence="2">Secreted</location>
    </subcellularLocation>
</comment>
<reference evidence="15" key="1">
    <citation type="submission" date="2023-06" db="EMBL/GenBank/DDBJ databases">
        <title>Draft genome of Marssonina rosae.</title>
        <authorList>
            <person name="Cheng Q."/>
        </authorList>
    </citation>
    <scope>NUCLEOTIDE SEQUENCE</scope>
    <source>
        <strain evidence="15">R4</strain>
    </source>
</reference>
<evidence type="ECO:0000256" key="11">
    <source>
        <dbReference type="ARBA" id="ARBA00023180"/>
    </source>
</evidence>
<keyword evidence="10" id="KW-0720">Serine protease</keyword>
<dbReference type="GO" id="GO:0005576">
    <property type="term" value="C:extracellular region"/>
    <property type="evidence" value="ECO:0007669"/>
    <property type="project" value="UniProtKB-SubCell"/>
</dbReference>
<evidence type="ECO:0000259" key="14">
    <source>
        <dbReference type="Pfam" id="PF00930"/>
    </source>
</evidence>
<dbReference type="SUPFAM" id="SSF82171">
    <property type="entry name" value="DPP6 N-terminal domain-like"/>
    <property type="match status" value="1"/>
</dbReference>
<dbReference type="GO" id="GO:0008236">
    <property type="term" value="F:serine-type peptidase activity"/>
    <property type="evidence" value="ECO:0007669"/>
    <property type="project" value="UniProtKB-KW"/>
</dbReference>
<dbReference type="GO" id="GO:0004177">
    <property type="term" value="F:aminopeptidase activity"/>
    <property type="evidence" value="ECO:0007669"/>
    <property type="project" value="UniProtKB-KW"/>
</dbReference>
<dbReference type="SUPFAM" id="SSF53474">
    <property type="entry name" value="alpha/beta-Hydrolases"/>
    <property type="match status" value="1"/>
</dbReference>
<dbReference type="GO" id="GO:0006508">
    <property type="term" value="P:proteolysis"/>
    <property type="evidence" value="ECO:0007669"/>
    <property type="project" value="UniProtKB-KW"/>
</dbReference>
<keyword evidence="5" id="KW-0031">Aminopeptidase</keyword>
<dbReference type="InterPro" id="IPR050278">
    <property type="entry name" value="Serine_Prot_S9B/DPPIV"/>
</dbReference>
<dbReference type="EMBL" id="JAUBYV010000001">
    <property type="protein sequence ID" value="KAK2629999.1"/>
    <property type="molecule type" value="Genomic_DNA"/>
</dbReference>
<evidence type="ECO:0000256" key="8">
    <source>
        <dbReference type="ARBA" id="ARBA00022729"/>
    </source>
</evidence>
<evidence type="ECO:0000256" key="9">
    <source>
        <dbReference type="ARBA" id="ARBA00022801"/>
    </source>
</evidence>
<keyword evidence="8" id="KW-0732">Signal</keyword>
<dbReference type="PANTHER" id="PTHR11731:SF162">
    <property type="entry name" value="DIPEPTIDYL PEPTIDASE 4-RELATED"/>
    <property type="match status" value="1"/>
</dbReference>
<sequence>MAWFGVSFEPDTLIQPTIQSIIQSTIQSLPQILLGSASSKMRVTALLSTAVALLLASPVSAQLSKKDLTKHFIKPEEILRDYFHVERKSLDWTHVGGDGSYIEKSRLGGLAIKHITDTDRPEKLLRSNYAKDAANGYTDYFLQPSGQQLLLATNTYQRYLYSFEANYYIHNVETRSTTPLTDNQQGNIQYACWAPSGNTIAYVKGNNLYIWQNGASTKITRDGGPGKYHGIPGWLYEEEVFKSNNLMWFSPDGRKLAYLSLDETQLVSHEVPFYADGASSGRGEPGKVQLRYSKPGEALPKVTLHVLDLYNLAAPPLAFPIRDFVDGAIVGEVVWVTDTSERLLFRLFSRDQRREMVILRDLTTNVQRVLRYRTVNTGWLDNYRAIRYLPGSNHYIDMSDASGWKHLYVHNLDGIADPIALTRGEWDVDSIVHVDAKKKVLFYTSSERDPAERHLYSVGLNGKNKKMLVKSVEGVWSASFSTGGEYYILTHEGPHLPYQVVYYTGSSLQKLVGVFNEKKESKVLNKVEGLLSKGTHIHKRIKILTDNKALKETLTQYHVPTTRWSRIETLNEKLSVMEHLPPNFDPKKQYAVVFDLRATLGRQGTTKKFHPVDFHSYLAGHQQLQVIVVTIDVHGTAQRGREFLSRVGGHVGYHEARDIIEIAVQYKKFPYVNPDKMILMGTGYGGYLAAKLTEVNIKLFAAVIMTAPIVDWRSTNSIYTERYMGLPSSNERGYDYTAIRLADGFKQTRGSILIQHISVDVNGHLQDSASMVDMLKAKGVPERKLQQEWYIADDTTPNNPEVLKSVYIAIAEHIYREKVRVESPSQTDFQPK</sequence>
<dbReference type="Gene3D" id="3.40.50.1820">
    <property type="entry name" value="alpha/beta hydrolase"/>
    <property type="match status" value="1"/>
</dbReference>
<evidence type="ECO:0000256" key="5">
    <source>
        <dbReference type="ARBA" id="ARBA00022438"/>
    </source>
</evidence>
<keyword evidence="9" id="KW-0378">Hydrolase</keyword>
<dbReference type="InterPro" id="IPR029058">
    <property type="entry name" value="AB_hydrolase_fold"/>
</dbReference>
<dbReference type="InterPro" id="IPR001375">
    <property type="entry name" value="Peptidase_S9_cat"/>
</dbReference>
<protein>
    <recommendedName>
        <fullName evidence="4">dipeptidyl-peptidase IV</fullName>
        <ecNumber evidence="4">3.4.14.5</ecNumber>
    </recommendedName>
    <alternativeName>
        <fullName evidence="12">Dipeptidyl peptidase IV</fullName>
    </alternativeName>
</protein>
<accession>A0AAD9T740</accession>
<evidence type="ECO:0000256" key="1">
    <source>
        <dbReference type="ARBA" id="ARBA00001257"/>
    </source>
</evidence>
<gene>
    <name evidence="15" type="ORF">QTJ16_000819</name>
</gene>
<dbReference type="GO" id="GO:0008239">
    <property type="term" value="F:dipeptidyl-peptidase activity"/>
    <property type="evidence" value="ECO:0007669"/>
    <property type="project" value="UniProtKB-EC"/>
</dbReference>
<evidence type="ECO:0000313" key="15">
    <source>
        <dbReference type="EMBL" id="KAK2629999.1"/>
    </source>
</evidence>
<evidence type="ECO:0000256" key="4">
    <source>
        <dbReference type="ARBA" id="ARBA00012062"/>
    </source>
</evidence>
<dbReference type="GO" id="GO:0005886">
    <property type="term" value="C:plasma membrane"/>
    <property type="evidence" value="ECO:0007669"/>
    <property type="project" value="TreeGrafter"/>
</dbReference>
<organism evidence="15 16">
    <name type="scientific">Diplocarpon rosae</name>
    <dbReference type="NCBI Taxonomy" id="946125"/>
    <lineage>
        <taxon>Eukaryota</taxon>
        <taxon>Fungi</taxon>
        <taxon>Dikarya</taxon>
        <taxon>Ascomycota</taxon>
        <taxon>Pezizomycotina</taxon>
        <taxon>Leotiomycetes</taxon>
        <taxon>Helotiales</taxon>
        <taxon>Drepanopezizaceae</taxon>
        <taxon>Diplocarpon</taxon>
    </lineage>
</organism>
<evidence type="ECO:0000259" key="13">
    <source>
        <dbReference type="Pfam" id="PF00326"/>
    </source>
</evidence>
<keyword evidence="16" id="KW-1185">Reference proteome</keyword>
<dbReference type="Pfam" id="PF00326">
    <property type="entry name" value="Peptidase_S9"/>
    <property type="match status" value="1"/>
</dbReference>
<dbReference type="AlphaFoldDB" id="A0AAD9T740"/>
<keyword evidence="11" id="KW-0325">Glycoprotein</keyword>
<name>A0AAD9T740_9HELO</name>
<feature type="domain" description="Peptidase S9 prolyl oligopeptidase catalytic" evidence="13">
    <location>
        <begin position="623"/>
        <end position="781"/>
    </location>
</feature>
<evidence type="ECO:0000256" key="2">
    <source>
        <dbReference type="ARBA" id="ARBA00004613"/>
    </source>
</evidence>
<dbReference type="InterPro" id="IPR002469">
    <property type="entry name" value="Peptidase_S9B_N"/>
</dbReference>
<evidence type="ECO:0000256" key="6">
    <source>
        <dbReference type="ARBA" id="ARBA00022525"/>
    </source>
</evidence>
<comment type="caution">
    <text evidence="15">The sequence shown here is derived from an EMBL/GenBank/DDBJ whole genome shotgun (WGS) entry which is preliminary data.</text>
</comment>
<evidence type="ECO:0000256" key="10">
    <source>
        <dbReference type="ARBA" id="ARBA00022825"/>
    </source>
</evidence>
<comment type="catalytic activity">
    <reaction evidence="1">
        <text>Release of an N-terminal dipeptide, Xaa-Yaa-|-Zaa-, from a polypeptide, preferentially when Yaa is Pro, provided Zaa is neither Pro nor hydroxyproline.</text>
        <dbReference type="EC" id="3.4.14.5"/>
    </reaction>
</comment>
<evidence type="ECO:0000256" key="3">
    <source>
        <dbReference type="ARBA" id="ARBA00006150"/>
    </source>
</evidence>
<evidence type="ECO:0000313" key="16">
    <source>
        <dbReference type="Proteomes" id="UP001285354"/>
    </source>
</evidence>
<evidence type="ECO:0000256" key="7">
    <source>
        <dbReference type="ARBA" id="ARBA00022670"/>
    </source>
</evidence>
<keyword evidence="6" id="KW-0964">Secreted</keyword>
<evidence type="ECO:0000256" key="12">
    <source>
        <dbReference type="ARBA" id="ARBA00030567"/>
    </source>
</evidence>
<dbReference type="EC" id="3.4.14.5" evidence="4"/>
<proteinExistence type="inferred from homology"/>
<dbReference type="Gene3D" id="2.140.10.30">
    <property type="entry name" value="Dipeptidylpeptidase IV, N-terminal domain"/>
    <property type="match status" value="1"/>
</dbReference>
<keyword evidence="7" id="KW-0645">Protease</keyword>
<dbReference type="Pfam" id="PF00930">
    <property type="entry name" value="DPPIV_N"/>
    <property type="match status" value="1"/>
</dbReference>
<comment type="similarity">
    <text evidence="3">Belongs to the peptidase S9B family.</text>
</comment>